<protein>
    <submittedName>
        <fullName evidence="1">Uncharacterized protein</fullName>
    </submittedName>
</protein>
<dbReference type="AlphaFoldDB" id="A0AAV4V8D7"/>
<comment type="caution">
    <text evidence="1">The sequence shown here is derived from an EMBL/GenBank/DDBJ whole genome shotgun (WGS) entry which is preliminary data.</text>
</comment>
<proteinExistence type="predicted"/>
<name>A0AAV4V8D7_9ARAC</name>
<dbReference type="Proteomes" id="UP001054837">
    <property type="component" value="Unassembled WGS sequence"/>
</dbReference>
<evidence type="ECO:0000313" key="1">
    <source>
        <dbReference type="EMBL" id="GIY66532.1"/>
    </source>
</evidence>
<dbReference type="EMBL" id="BPLQ01012618">
    <property type="protein sequence ID" value="GIY66532.1"/>
    <property type="molecule type" value="Genomic_DNA"/>
</dbReference>
<reference evidence="1 2" key="1">
    <citation type="submission" date="2021-06" db="EMBL/GenBank/DDBJ databases">
        <title>Caerostris darwini draft genome.</title>
        <authorList>
            <person name="Kono N."/>
            <person name="Arakawa K."/>
        </authorList>
    </citation>
    <scope>NUCLEOTIDE SEQUENCE [LARGE SCALE GENOMIC DNA]</scope>
</reference>
<organism evidence="1 2">
    <name type="scientific">Caerostris darwini</name>
    <dbReference type="NCBI Taxonomy" id="1538125"/>
    <lineage>
        <taxon>Eukaryota</taxon>
        <taxon>Metazoa</taxon>
        <taxon>Ecdysozoa</taxon>
        <taxon>Arthropoda</taxon>
        <taxon>Chelicerata</taxon>
        <taxon>Arachnida</taxon>
        <taxon>Araneae</taxon>
        <taxon>Araneomorphae</taxon>
        <taxon>Entelegynae</taxon>
        <taxon>Araneoidea</taxon>
        <taxon>Araneidae</taxon>
        <taxon>Caerostris</taxon>
    </lineage>
</organism>
<sequence length="97" mass="11075">MLYYTAFLEHTTEKILTEIMKVLLSKKSLQLDRDFNVHVILVKRSAGARRSKITNISLGRLRNIAILLLRTDDDNLCCAKAIAIRVAHARKDTNLCH</sequence>
<accession>A0AAV4V8D7</accession>
<keyword evidence="2" id="KW-1185">Reference proteome</keyword>
<gene>
    <name evidence="1" type="ORF">CDAR_196971</name>
</gene>
<evidence type="ECO:0000313" key="2">
    <source>
        <dbReference type="Proteomes" id="UP001054837"/>
    </source>
</evidence>